<accession>A0A1G1SCA5</accession>
<evidence type="ECO:0000313" key="3">
    <source>
        <dbReference type="Proteomes" id="UP000281488"/>
    </source>
</evidence>
<dbReference type="EMBL" id="RKMZ01000001">
    <property type="protein sequence ID" value="ROX35430.1"/>
    <property type="molecule type" value="Genomic_DNA"/>
</dbReference>
<name>A0A1G1SCA5_ENTFL</name>
<evidence type="ECO:0000313" key="2">
    <source>
        <dbReference type="EMBL" id="TKK90022.1"/>
    </source>
</evidence>
<gene>
    <name evidence="1" type="ORF">EGW16_03555</name>
    <name evidence="2" type="ORF">EY666_03755</name>
</gene>
<protein>
    <submittedName>
        <fullName evidence="2">Uncharacterized protein</fullName>
    </submittedName>
</protein>
<dbReference type="EMBL" id="SIYF01000077">
    <property type="protein sequence ID" value="TKK90022.1"/>
    <property type="molecule type" value="Genomic_DNA"/>
</dbReference>
<proteinExistence type="predicted"/>
<dbReference type="AlphaFoldDB" id="A0A1G1SCA5"/>
<reference evidence="1 3" key="1">
    <citation type="submission" date="2018-10" db="EMBL/GenBank/DDBJ databases">
        <title>Genotypes and phenotypes of Enterococci isolated from broiler chickens.</title>
        <authorList>
            <person name="Muhammad A.R."/>
            <person name="Diarra M.S."/>
        </authorList>
    </citation>
    <scope>NUCLEOTIDE SEQUENCE [LARGE SCALE GENOMIC DNA]</scope>
    <source>
        <strain evidence="1 3">LIT2 A36'</strain>
    </source>
</reference>
<dbReference type="Proteomes" id="UP000281488">
    <property type="component" value="Unassembled WGS sequence"/>
</dbReference>
<evidence type="ECO:0000313" key="1">
    <source>
        <dbReference type="EMBL" id="ROX35430.1"/>
    </source>
</evidence>
<sequence>MNTNFYPVKVYSLNYRLYSSRIKANLPQKVTPLNFLIPHFYAVLNLKELRNIELCLSILDIDIEKFSTLVQANDRCNELMYN</sequence>
<dbReference type="Proteomes" id="UP000305511">
    <property type="component" value="Unassembled WGS sequence"/>
</dbReference>
<evidence type="ECO:0000313" key="4">
    <source>
        <dbReference type="Proteomes" id="UP000305511"/>
    </source>
</evidence>
<comment type="caution">
    <text evidence="2">The sequence shown here is derived from an EMBL/GenBank/DDBJ whole genome shotgun (WGS) entry which is preliminary data.</text>
</comment>
<organism evidence="2 4">
    <name type="scientific">Enterococcus faecalis</name>
    <name type="common">Streptococcus faecalis</name>
    <dbReference type="NCBI Taxonomy" id="1351"/>
    <lineage>
        <taxon>Bacteria</taxon>
        <taxon>Bacillati</taxon>
        <taxon>Bacillota</taxon>
        <taxon>Bacilli</taxon>
        <taxon>Lactobacillales</taxon>
        <taxon>Enterococcaceae</taxon>
        <taxon>Enterococcus</taxon>
    </lineage>
</organism>
<reference evidence="2 4" key="2">
    <citation type="submission" date="2019-02" db="EMBL/GenBank/DDBJ databases">
        <title>Bacteria dissemination in different level of health care in South Africa: the effectiveness of infections prevention and control.</title>
        <authorList>
            <person name="Shobo C."/>
            <person name="Amoako D.G."/>
            <person name="Allam M."/>
            <person name="Ismail A."/>
            <person name="Bester L.A."/>
            <person name="Essack S.Y."/>
        </authorList>
    </citation>
    <scope>NUCLEOTIDE SEQUENCE [LARGE SCALE GENOMIC DNA]</scope>
    <source>
        <strain evidence="2 4">2SIL2</strain>
    </source>
</reference>